<dbReference type="GO" id="GO:0003677">
    <property type="term" value="F:DNA binding"/>
    <property type="evidence" value="ECO:0007669"/>
    <property type="project" value="InterPro"/>
</dbReference>
<evidence type="ECO:0000256" key="1">
    <source>
        <dbReference type="ARBA" id="ARBA00004540"/>
    </source>
</evidence>
<dbReference type="PANTHER" id="PTHR47808">
    <property type="entry name" value="INNER NUCLEAR MEMBRANE PROTEIN HEH2-RELATED"/>
    <property type="match status" value="1"/>
</dbReference>
<keyword evidence="6" id="KW-0539">Nucleus</keyword>
<feature type="domain" description="LEM-like" evidence="8">
    <location>
        <begin position="9"/>
        <end position="54"/>
    </location>
</feature>
<sequence length="680" mass="75887">MDDQEYLDPDFDPSSVTIPRLRSILVAHNVSYPSSAKKQQLVELFNTSVLPQVRKIRAANARVKRTSRGIEDITTGRKGTGARDESDDDIPPTPATGRSSRRTTRSRTEEPQEFEATPRNVRHSTAPPQSVPRTVSSKHARSTETLREEDEQPARRRSTSRRSRAEATPTRAKPAEDSPFSDQNVFQKSGGSPPAPQYPESERRRTTMSTTARDLERRARELRRRTDDVRQYRPQTDGAVVPSRKTFQVPIPKQQEIDPTEEFTPEEQQELVHAQQAGELVPARRPRPKPSTGIKQALSMILLVFSATTGGLWRQEKLAVGYCGVGRPSTDLAGVQVPEWAEAFRPQCEPCPPHAFCHENLETECENGFVLTHSPLALGGLVPIVPSCEPDSTRARKVAAVKDRAVEALRVQNAKYECGEASAPELQEQALKEAISTKRRKGMSNEEFEDLWASAVGDMARSDEIISGSDGSGHALLRSSSLAAVPLSCALRRSLRQSIRQYFWQLVGVFLVLSSGAYGRYQITSGHETERKAKQLASLALEKLSLQASLNAQDPDIYRDNYIPMAQLRDDVLRDEFSGTRRKKLWEKVQKKVEGNSNVRPMVREGRTGDVGRVWEWVGAVGLLESPAQGEREGRRKSGRQSRVSFAADALDSSLLEGEDSAVVRSDVKTKRWEEGRPYY</sequence>
<feature type="region of interest" description="Disordered" evidence="7">
    <location>
        <begin position="62"/>
        <end position="215"/>
    </location>
</feature>
<evidence type="ECO:0000256" key="4">
    <source>
        <dbReference type="ARBA" id="ARBA00022989"/>
    </source>
</evidence>
<dbReference type="Pfam" id="PF12949">
    <property type="entry name" value="HeH"/>
    <property type="match status" value="1"/>
</dbReference>
<evidence type="ECO:0000256" key="2">
    <source>
        <dbReference type="ARBA" id="ARBA00022553"/>
    </source>
</evidence>
<comment type="caution">
    <text evidence="9">The sequence shown here is derived from an EMBL/GenBank/DDBJ whole genome shotgun (WGS) entry which is preliminary data.</text>
</comment>
<evidence type="ECO:0000259" key="8">
    <source>
        <dbReference type="SMART" id="SM01261"/>
    </source>
</evidence>
<dbReference type="InterPro" id="IPR025856">
    <property type="entry name" value="HeH/LEM_domain"/>
</dbReference>
<evidence type="ECO:0000313" key="10">
    <source>
        <dbReference type="Proteomes" id="UP000033647"/>
    </source>
</evidence>
<evidence type="ECO:0000256" key="5">
    <source>
        <dbReference type="ARBA" id="ARBA00023136"/>
    </source>
</evidence>
<keyword evidence="4" id="KW-1133">Transmembrane helix</keyword>
<dbReference type="InterPro" id="IPR018996">
    <property type="entry name" value="Man1/Src1-like_C"/>
</dbReference>
<dbReference type="EMBL" id="LAFY01005814">
    <property type="protein sequence ID" value="KJX92374.1"/>
    <property type="molecule type" value="Genomic_DNA"/>
</dbReference>
<dbReference type="GO" id="GO:0005783">
    <property type="term" value="C:endoplasmic reticulum"/>
    <property type="evidence" value="ECO:0007669"/>
    <property type="project" value="TreeGrafter"/>
</dbReference>
<evidence type="ECO:0000256" key="6">
    <source>
        <dbReference type="ARBA" id="ARBA00023242"/>
    </source>
</evidence>
<keyword evidence="10" id="KW-1185">Reference proteome</keyword>
<organism evidence="9 10">
    <name type="scientific">Zymoseptoria brevis</name>
    <dbReference type="NCBI Taxonomy" id="1047168"/>
    <lineage>
        <taxon>Eukaryota</taxon>
        <taxon>Fungi</taxon>
        <taxon>Dikarya</taxon>
        <taxon>Ascomycota</taxon>
        <taxon>Pezizomycotina</taxon>
        <taxon>Dothideomycetes</taxon>
        <taxon>Dothideomycetidae</taxon>
        <taxon>Mycosphaerellales</taxon>
        <taxon>Mycosphaerellaceae</taxon>
        <taxon>Zymoseptoria</taxon>
    </lineage>
</organism>
<evidence type="ECO:0000313" key="9">
    <source>
        <dbReference type="EMBL" id="KJX92374.1"/>
    </source>
</evidence>
<evidence type="ECO:0000256" key="7">
    <source>
        <dbReference type="SAM" id="MobiDB-lite"/>
    </source>
</evidence>
<dbReference type="InterPro" id="IPR011015">
    <property type="entry name" value="LEM/LEM-like_dom_sf"/>
</dbReference>
<dbReference type="GO" id="GO:0034399">
    <property type="term" value="C:nuclear periphery"/>
    <property type="evidence" value="ECO:0007669"/>
    <property type="project" value="TreeGrafter"/>
</dbReference>
<dbReference type="Pfam" id="PF09402">
    <property type="entry name" value="MSC"/>
    <property type="match status" value="1"/>
</dbReference>
<dbReference type="Proteomes" id="UP000033647">
    <property type="component" value="Unassembled WGS sequence"/>
</dbReference>
<dbReference type="InterPro" id="IPR041885">
    <property type="entry name" value="MAN1_winged_helix_dom"/>
</dbReference>
<dbReference type="AlphaFoldDB" id="A0A0F4G4Z3"/>
<gene>
    <name evidence="9" type="ORF">TI39_contig5859g00001</name>
</gene>
<dbReference type="Gene3D" id="1.10.10.1180">
    <property type="entry name" value="MAN1, winged-helix domain"/>
    <property type="match status" value="1"/>
</dbReference>
<dbReference type="PANTHER" id="PTHR47808:SF2">
    <property type="entry name" value="LEM DOMAIN-CONTAINING PROTEIN 2"/>
    <property type="match status" value="1"/>
</dbReference>
<keyword evidence="5" id="KW-0472">Membrane</keyword>
<feature type="compositionally biased region" description="Polar residues" evidence="7">
    <location>
        <begin position="126"/>
        <end position="137"/>
    </location>
</feature>
<protein>
    <submittedName>
        <fullName evidence="9">Sister chromatid separation protein Src1</fullName>
    </submittedName>
</protein>
<dbReference type="InterPro" id="IPR013146">
    <property type="entry name" value="LEM-like_dom"/>
</dbReference>
<dbReference type="STRING" id="1047168.A0A0F4G4Z3"/>
<accession>A0A0F4G4Z3</accession>
<dbReference type="GO" id="GO:0005637">
    <property type="term" value="C:nuclear inner membrane"/>
    <property type="evidence" value="ECO:0007669"/>
    <property type="project" value="UniProtKB-SubCell"/>
</dbReference>
<dbReference type="SMART" id="SM01261">
    <property type="entry name" value="Thymopoietin"/>
    <property type="match status" value="1"/>
</dbReference>
<reference evidence="9 10" key="1">
    <citation type="submission" date="2015-03" db="EMBL/GenBank/DDBJ databases">
        <title>RNA-seq based gene annotation and comparative genomics of four Zymoseptoria species reveal species-specific pathogenicity related genes and transposable element activity.</title>
        <authorList>
            <person name="Grandaubert J."/>
            <person name="Bhattacharyya A."/>
            <person name="Stukenbrock E.H."/>
        </authorList>
    </citation>
    <scope>NUCLEOTIDE SEQUENCE [LARGE SCALE GENOMIC DNA]</scope>
    <source>
        <strain evidence="9 10">Zb18110</strain>
    </source>
</reference>
<dbReference type="CDD" id="cd12935">
    <property type="entry name" value="LEM_like"/>
    <property type="match status" value="1"/>
</dbReference>
<proteinExistence type="predicted"/>
<dbReference type="GO" id="GO:0071763">
    <property type="term" value="P:nuclear membrane organization"/>
    <property type="evidence" value="ECO:0007669"/>
    <property type="project" value="TreeGrafter"/>
</dbReference>
<name>A0A0F4G4Z3_9PEZI</name>
<dbReference type="OrthoDB" id="2503928at2759"/>
<dbReference type="GO" id="GO:0003682">
    <property type="term" value="F:chromatin binding"/>
    <property type="evidence" value="ECO:0007669"/>
    <property type="project" value="InterPro"/>
</dbReference>
<dbReference type="InterPro" id="IPR044780">
    <property type="entry name" value="Heh2/Src1"/>
</dbReference>
<evidence type="ECO:0000256" key="3">
    <source>
        <dbReference type="ARBA" id="ARBA00022692"/>
    </source>
</evidence>
<keyword evidence="3" id="KW-0812">Transmembrane</keyword>
<feature type="compositionally biased region" description="Polar residues" evidence="7">
    <location>
        <begin position="180"/>
        <end position="190"/>
    </location>
</feature>
<keyword evidence="2" id="KW-0597">Phosphoprotein</keyword>
<dbReference type="Gene3D" id="1.10.720.40">
    <property type="match status" value="1"/>
</dbReference>
<comment type="subcellular location">
    <subcellularLocation>
        <location evidence="1">Nucleus inner membrane</location>
    </subcellularLocation>
</comment>